<proteinExistence type="predicted"/>
<comment type="caution">
    <text evidence="2">The sequence shown here is derived from an EMBL/GenBank/DDBJ whole genome shotgun (WGS) entry which is preliminary data.</text>
</comment>
<organism evidence="2 3">
    <name type="scientific">Orbilia javanica</name>
    <dbReference type="NCBI Taxonomy" id="47235"/>
    <lineage>
        <taxon>Eukaryota</taxon>
        <taxon>Fungi</taxon>
        <taxon>Dikarya</taxon>
        <taxon>Ascomycota</taxon>
        <taxon>Pezizomycotina</taxon>
        <taxon>Orbiliomycetes</taxon>
        <taxon>Orbiliales</taxon>
        <taxon>Orbiliaceae</taxon>
        <taxon>Orbilia</taxon>
    </lineage>
</organism>
<evidence type="ECO:0000313" key="3">
    <source>
        <dbReference type="Proteomes" id="UP001313282"/>
    </source>
</evidence>
<evidence type="ECO:0000256" key="1">
    <source>
        <dbReference type="SAM" id="Phobius"/>
    </source>
</evidence>
<dbReference type="EMBL" id="JAVHNR010000002">
    <property type="protein sequence ID" value="KAK6351255.1"/>
    <property type="molecule type" value="Genomic_DNA"/>
</dbReference>
<sequence>MFSMGDMVFGRDAGDSFRESMPDLAEAEDGVERGMLEPIVKATQTIGDLFYPDNPKRRQRLQQLQDDIAVMKTSVEELKHDIDTIIGDCQEKVTKLLHDSGYKSVEEMEKRVKEVLPPGALDEWERFKRGLDLDNAIQNLVFTVSGLITIGTGVIGYGLAAFGVIGAATAGAALGLVTSIGTVLAIIVTICAILDAGDERTKLREAISKLAFTRFDAEAILEQMQIYKQHAVAFQSFVNNKLLSMVPQLFPEFTANAMGNELKALTRQVIIQKLKDLDDHRSGGSYTDDDPDLTVLPAGAKDVLQDVNFTPSSDNKLDLVAIGKQLGEAKPISSIVASTPAGTPLPWVKFPDSLSKVILKFASPRRQIMRMRCLNSQDRSNFDAIDVDTNEKWHIRANPHSSSFTLRSPTGTVRKHYICVGKEPALA</sequence>
<dbReference type="AlphaFoldDB" id="A0AAN8NBF9"/>
<feature type="transmembrane region" description="Helical" evidence="1">
    <location>
        <begin position="172"/>
        <end position="194"/>
    </location>
</feature>
<keyword evidence="1" id="KW-0812">Transmembrane</keyword>
<name>A0AAN8NBF9_9PEZI</name>
<gene>
    <name evidence="2" type="ORF">TWF718_004425</name>
</gene>
<reference evidence="2 3" key="1">
    <citation type="submission" date="2019-10" db="EMBL/GenBank/DDBJ databases">
        <authorList>
            <person name="Palmer J.M."/>
        </authorList>
    </citation>
    <scope>NUCLEOTIDE SEQUENCE [LARGE SCALE GENOMIC DNA]</scope>
    <source>
        <strain evidence="2 3">TWF718</strain>
    </source>
</reference>
<feature type="transmembrane region" description="Helical" evidence="1">
    <location>
        <begin position="136"/>
        <end position="160"/>
    </location>
</feature>
<keyword evidence="1" id="KW-1133">Transmembrane helix</keyword>
<evidence type="ECO:0000313" key="2">
    <source>
        <dbReference type="EMBL" id="KAK6351255.1"/>
    </source>
</evidence>
<dbReference type="Proteomes" id="UP001313282">
    <property type="component" value="Unassembled WGS sequence"/>
</dbReference>
<protein>
    <submittedName>
        <fullName evidence="2">Uncharacterized protein</fullName>
    </submittedName>
</protein>
<keyword evidence="3" id="KW-1185">Reference proteome</keyword>
<accession>A0AAN8NBF9</accession>
<keyword evidence="1" id="KW-0472">Membrane</keyword>